<reference evidence="2" key="1">
    <citation type="journal article" date="2014" name="Front. Microbiol.">
        <title>High frequency of phylogenetically diverse reductive dehalogenase-homologous genes in deep subseafloor sedimentary metagenomes.</title>
        <authorList>
            <person name="Kawai M."/>
            <person name="Futagami T."/>
            <person name="Toyoda A."/>
            <person name="Takaki Y."/>
            <person name="Nishi S."/>
            <person name="Hori S."/>
            <person name="Arai W."/>
            <person name="Tsubouchi T."/>
            <person name="Morono Y."/>
            <person name="Uchiyama I."/>
            <person name="Ito T."/>
            <person name="Fujiyama A."/>
            <person name="Inagaki F."/>
            <person name="Takami H."/>
        </authorList>
    </citation>
    <scope>NUCLEOTIDE SEQUENCE</scope>
    <source>
        <strain evidence="2">Expedition CK06-06</strain>
    </source>
</reference>
<dbReference type="AlphaFoldDB" id="X0Z8J7"/>
<keyword evidence="1" id="KW-0812">Transmembrane</keyword>
<name>X0Z8J7_9ZZZZ</name>
<dbReference type="EMBL" id="BART01004060">
    <property type="protein sequence ID" value="GAG65705.1"/>
    <property type="molecule type" value="Genomic_DNA"/>
</dbReference>
<feature type="non-terminal residue" evidence="2">
    <location>
        <position position="53"/>
    </location>
</feature>
<keyword evidence="1" id="KW-1133">Transmembrane helix</keyword>
<comment type="caution">
    <text evidence="2">The sequence shown here is derived from an EMBL/GenBank/DDBJ whole genome shotgun (WGS) entry which is preliminary data.</text>
</comment>
<feature type="transmembrane region" description="Helical" evidence="1">
    <location>
        <begin position="12"/>
        <end position="32"/>
    </location>
</feature>
<proteinExistence type="predicted"/>
<evidence type="ECO:0000256" key="1">
    <source>
        <dbReference type="SAM" id="Phobius"/>
    </source>
</evidence>
<keyword evidence="1" id="KW-0472">Membrane</keyword>
<accession>X0Z8J7</accession>
<protein>
    <submittedName>
        <fullName evidence="2">Uncharacterized protein</fullName>
    </submittedName>
</protein>
<sequence>MINKFAKTLPIIILIIIIIIGLALVIISYLPFELVKTEIDIFTQDGTFDFFTA</sequence>
<evidence type="ECO:0000313" key="2">
    <source>
        <dbReference type="EMBL" id="GAG65705.1"/>
    </source>
</evidence>
<gene>
    <name evidence="2" type="ORF">S01H4_10543</name>
</gene>
<organism evidence="2">
    <name type="scientific">marine sediment metagenome</name>
    <dbReference type="NCBI Taxonomy" id="412755"/>
    <lineage>
        <taxon>unclassified sequences</taxon>
        <taxon>metagenomes</taxon>
        <taxon>ecological metagenomes</taxon>
    </lineage>
</organism>